<dbReference type="GO" id="GO:0016020">
    <property type="term" value="C:membrane"/>
    <property type="evidence" value="ECO:0007669"/>
    <property type="project" value="UniProtKB-SubCell"/>
</dbReference>
<evidence type="ECO:0000256" key="4">
    <source>
        <dbReference type="ARBA" id="ARBA00022741"/>
    </source>
</evidence>
<evidence type="ECO:0000259" key="9">
    <source>
        <dbReference type="PROSITE" id="PS50893"/>
    </source>
</evidence>
<dbReference type="InterPro" id="IPR027417">
    <property type="entry name" value="P-loop_NTPase"/>
</dbReference>
<keyword evidence="7 8" id="KW-0472">Membrane</keyword>
<protein>
    <submittedName>
        <fullName evidence="10">Pleiotropic drug resistance protein</fullName>
    </submittedName>
</protein>
<comment type="subcellular location">
    <subcellularLocation>
        <location evidence="1">Membrane</location>
        <topology evidence="1">Multi-pass membrane protein</topology>
    </subcellularLocation>
</comment>
<dbReference type="Proteomes" id="UP000009328">
    <property type="component" value="Unassembled WGS sequence"/>
</dbReference>
<organism evidence="10 11">
    <name type="scientific">Wickerhamomyces ciferrii (strain ATCC 14091 / BCRC 22168 / CBS 111 / JCM 3599 / NBRC 0793 / NRRL Y-1031 F-60-10)</name>
    <name type="common">Yeast</name>
    <name type="synonym">Pichia ciferrii</name>
    <dbReference type="NCBI Taxonomy" id="1206466"/>
    <lineage>
        <taxon>Eukaryota</taxon>
        <taxon>Fungi</taxon>
        <taxon>Dikarya</taxon>
        <taxon>Ascomycota</taxon>
        <taxon>Saccharomycotina</taxon>
        <taxon>Saccharomycetes</taxon>
        <taxon>Phaffomycetales</taxon>
        <taxon>Wickerhamomycetaceae</taxon>
        <taxon>Wickerhamomyces</taxon>
    </lineage>
</organism>
<feature type="transmembrane region" description="Helical" evidence="8">
    <location>
        <begin position="1090"/>
        <end position="1107"/>
    </location>
</feature>
<evidence type="ECO:0000313" key="10">
    <source>
        <dbReference type="EMBL" id="CCH46552.1"/>
    </source>
</evidence>
<dbReference type="PROSITE" id="PS00211">
    <property type="entry name" value="ABC_TRANSPORTER_1"/>
    <property type="match status" value="2"/>
</dbReference>
<dbReference type="GO" id="GO:0005524">
    <property type="term" value="F:ATP binding"/>
    <property type="evidence" value="ECO:0007669"/>
    <property type="project" value="UniProtKB-KW"/>
</dbReference>
<dbReference type="SUPFAM" id="SSF52540">
    <property type="entry name" value="P-loop containing nucleoside triphosphate hydrolases"/>
    <property type="match status" value="3"/>
</dbReference>
<evidence type="ECO:0000256" key="5">
    <source>
        <dbReference type="ARBA" id="ARBA00022840"/>
    </source>
</evidence>
<keyword evidence="6 8" id="KW-1133">Transmembrane helix</keyword>
<dbReference type="FunCoup" id="K0KWX9">
    <property type="interactions" value="66"/>
</dbReference>
<feature type="transmembrane region" description="Helical" evidence="8">
    <location>
        <begin position="1161"/>
        <end position="1184"/>
    </location>
</feature>
<dbReference type="InterPro" id="IPR017871">
    <property type="entry name" value="ABC_transporter-like_CS"/>
</dbReference>
<dbReference type="InterPro" id="IPR013525">
    <property type="entry name" value="ABC2_TM"/>
</dbReference>
<feature type="transmembrane region" description="Helical" evidence="8">
    <location>
        <begin position="1052"/>
        <end position="1070"/>
    </location>
</feature>
<feature type="domain" description="ABC transporter" evidence="9">
    <location>
        <begin position="717"/>
        <end position="960"/>
    </location>
</feature>
<dbReference type="PANTHER" id="PTHR48041">
    <property type="entry name" value="ABC TRANSPORTER G FAMILY MEMBER 28"/>
    <property type="match status" value="1"/>
</dbReference>
<dbReference type="InterPro" id="IPR003439">
    <property type="entry name" value="ABC_transporter-like_ATP-bd"/>
</dbReference>
<keyword evidence="5" id="KW-0067">ATP-binding</keyword>
<dbReference type="HOGENOM" id="CLU_000604_57_4_1"/>
<dbReference type="SMART" id="SM00382">
    <property type="entry name" value="AAA"/>
    <property type="match status" value="2"/>
</dbReference>
<dbReference type="InterPro" id="IPR043926">
    <property type="entry name" value="ABCG_dom"/>
</dbReference>
<dbReference type="Pfam" id="PF00005">
    <property type="entry name" value="ABC_tran"/>
    <property type="match status" value="2"/>
</dbReference>
<evidence type="ECO:0000256" key="2">
    <source>
        <dbReference type="ARBA" id="ARBA00022448"/>
    </source>
</evidence>
<evidence type="ECO:0000256" key="8">
    <source>
        <dbReference type="SAM" id="Phobius"/>
    </source>
</evidence>
<dbReference type="GO" id="GO:0016887">
    <property type="term" value="F:ATP hydrolysis activity"/>
    <property type="evidence" value="ECO:0007669"/>
    <property type="project" value="InterPro"/>
</dbReference>
<dbReference type="Pfam" id="PF01061">
    <property type="entry name" value="ABC2_membrane"/>
    <property type="match status" value="2"/>
</dbReference>
<feature type="transmembrane region" description="Helical" evidence="8">
    <location>
        <begin position="527"/>
        <end position="546"/>
    </location>
</feature>
<dbReference type="InParanoid" id="K0KWX9"/>
<keyword evidence="2" id="KW-0813">Transport</keyword>
<reference evidence="10 11" key="1">
    <citation type="journal article" date="2012" name="Eukaryot. Cell">
        <title>Draft genome sequence of Wickerhamomyces ciferrii NRRL Y-1031 F-60-10.</title>
        <authorList>
            <person name="Schneider J."/>
            <person name="Andrea H."/>
            <person name="Blom J."/>
            <person name="Jaenicke S."/>
            <person name="Ruckert C."/>
            <person name="Schorsch C."/>
            <person name="Szczepanowski R."/>
            <person name="Farwick M."/>
            <person name="Goesmann A."/>
            <person name="Puhler A."/>
            <person name="Schaffer S."/>
            <person name="Tauch A."/>
            <person name="Kohler T."/>
            <person name="Brinkrolf K."/>
        </authorList>
    </citation>
    <scope>NUCLEOTIDE SEQUENCE [LARGE SCALE GENOMIC DNA]</scope>
    <source>
        <strain evidence="11">ATCC 14091 / BCRC 22168 / CBS 111 / JCM 3599 / NBRC 0793 / NRRL Y-1031 F-60-10</strain>
    </source>
</reference>
<accession>K0KWX9</accession>
<dbReference type="EMBL" id="CAIF01000253">
    <property type="protein sequence ID" value="CCH46552.1"/>
    <property type="molecule type" value="Genomic_DNA"/>
</dbReference>
<comment type="caution">
    <text evidence="10">The sequence shown here is derived from an EMBL/GenBank/DDBJ whole genome shotgun (WGS) entry which is preliminary data.</text>
</comment>
<evidence type="ECO:0000256" key="3">
    <source>
        <dbReference type="ARBA" id="ARBA00022692"/>
    </source>
</evidence>
<dbReference type="PROSITE" id="PS50893">
    <property type="entry name" value="ABC_TRANSPORTER_2"/>
    <property type="match status" value="2"/>
</dbReference>
<sequence length="1306" mass="147429">MNTEAINSLHHNDLFVPEDERVGLSVRALNVTLNKRRPQNSKVSRLKFWNIGSKSNENEKAQEAQQDIINGDDAEVQQSGKRILNNINLDLQKGKVLAILGSSGSGKTTLLNTLASRMSFAKNSSNPFHFEGMVQYSQKNPNISYLLQEDLFMPGLTVRETLKFTAQLKLPNSSNQEINNLINYLFDSLDLKKIENTIINNFNYISTLSGGEKRRVSLAIQLLTKPSVLFLDEPTTGLDSNTSIHLVQTVKDLAANFGITIILTIHQPRSEILDIVDEICLLARGGSMLYTGSLDEGQRYFESLNLQNDDGLKSEESNFADFLLSISSIDKTMSHEVEMKTQARVTKLIEQWKQSQILDSNISYENSFESGTPIFDQSKTHKLPLYREIWTLGKRSALLTFRDLRSMIAFQGLMTILAIVCGWVFYKPGGDLAGIRSVTSTLYVCCEVLGFTPLLYEIERLCATDGKFFVRDYKEGIHSITGFLIARKIVKLILEDIPITLTWSVITFFMWGLNGSSNFGIYFVNNFLIYLVGMATAIICFMLGNYEFGPASLITNYFYQLQNSACGYFVNSKTMPVYVKWTKYLANFWYAFGSMVSDQFTDYVGDCPYEEGSEACYEYTGEYVLDNLGFPRHWYATPLVVNMCWFLGFYIASGIILWYQTRRKVVKVVKPINSKIDHLPTIDEEQFAKAKSNFKQNQYDGEIIITLKEITLSLKKLFWKNMIFRKHFEGKQLLKNVESSFKPGVNAIMGPSGSGKTTLLNFLTGRTRYSTINASGDVMLNDKRIPFSMLKSITTYVVQDDSVLIPTLTVRETLWYQAKLRLDKSQHQNIPHVINDLIRKMGLSDVANIPIGDSQVKGISGGEKRRVSIAIQLLNNSKILLLDEPTSGLDSFTSSSIISLLNELAISEKKTIILTIHQPKYEIFEQFDNILLLSNGSVIYDGTPNGLIDHFAQMGFKPDYKMNFADYILDVISNRGFGGEDVSQKMINGWKSRSNANIISTNSIPLSVNSEKSHDNLDEFKQLIKTPNSFKDSFGPVLERQFKVLMRSPDVLWCRLAQLIGLGVIHALYFSPLKNNSESIMNRLGLIQEVLNLYFIGLINCITAFPIQKETFYQEFEDNTYSPLTFMLCYLINEIPFEIVGSFIFTIFIVLVIGLPRTGGMFFSMFYMCVLTINTGESVGMMFTTIFDHLGLAVNFVSNLLVIGIFMGGTMSINMPILFKAFNYINPLKYAVLGTAKLGLQGQKFTCSEGSEGSSSCSLSTGEQVMKQYKLDSKLFTNFIAIAVIVVVYRLVAHLILEVKVRYLRK</sequence>
<feature type="transmembrane region" description="Helical" evidence="8">
    <location>
        <begin position="497"/>
        <end position="515"/>
    </location>
</feature>
<evidence type="ECO:0000256" key="1">
    <source>
        <dbReference type="ARBA" id="ARBA00004141"/>
    </source>
</evidence>
<keyword evidence="3 8" id="KW-0812">Transmembrane</keyword>
<gene>
    <name evidence="10" type="ORF">BN7_6145</name>
</gene>
<evidence type="ECO:0000313" key="11">
    <source>
        <dbReference type="Proteomes" id="UP000009328"/>
    </source>
</evidence>
<feature type="transmembrane region" description="Helical" evidence="8">
    <location>
        <begin position="635"/>
        <end position="659"/>
    </location>
</feature>
<feature type="transmembrane region" description="Helical" evidence="8">
    <location>
        <begin position="404"/>
        <end position="426"/>
    </location>
</feature>
<dbReference type="InterPro" id="IPR003593">
    <property type="entry name" value="AAA+_ATPase"/>
</dbReference>
<proteinExistence type="predicted"/>
<dbReference type="InterPro" id="IPR050352">
    <property type="entry name" value="ABCG_transporters"/>
</dbReference>
<dbReference type="Pfam" id="PF19055">
    <property type="entry name" value="ABC2_membrane_7"/>
    <property type="match status" value="1"/>
</dbReference>
<dbReference type="GO" id="GO:0140359">
    <property type="term" value="F:ABC-type transporter activity"/>
    <property type="evidence" value="ECO:0007669"/>
    <property type="project" value="InterPro"/>
</dbReference>
<name>K0KWX9_WICCF</name>
<keyword evidence="11" id="KW-1185">Reference proteome</keyword>
<dbReference type="PANTHER" id="PTHR48041:SF119">
    <property type="entry name" value="ROA1P"/>
    <property type="match status" value="1"/>
</dbReference>
<dbReference type="eggNOG" id="KOG0065">
    <property type="taxonomic scope" value="Eukaryota"/>
</dbReference>
<evidence type="ECO:0000256" key="6">
    <source>
        <dbReference type="ARBA" id="ARBA00022989"/>
    </source>
</evidence>
<dbReference type="Gene3D" id="3.40.50.300">
    <property type="entry name" value="P-loop containing nucleotide triphosphate hydrolases"/>
    <property type="match status" value="2"/>
</dbReference>
<evidence type="ECO:0000256" key="7">
    <source>
        <dbReference type="ARBA" id="ARBA00023136"/>
    </source>
</evidence>
<feature type="transmembrane region" description="Helical" evidence="8">
    <location>
        <begin position="1128"/>
        <end position="1155"/>
    </location>
</feature>
<feature type="domain" description="ABC transporter" evidence="9">
    <location>
        <begin position="69"/>
        <end position="309"/>
    </location>
</feature>
<dbReference type="STRING" id="1206466.K0KWX9"/>
<keyword evidence="4" id="KW-0547">Nucleotide-binding</keyword>
<feature type="transmembrane region" description="Helical" evidence="8">
    <location>
        <begin position="1275"/>
        <end position="1297"/>
    </location>
</feature>
<feature type="transmembrane region" description="Helical" evidence="8">
    <location>
        <begin position="1196"/>
        <end position="1219"/>
    </location>
</feature>